<dbReference type="InterPro" id="IPR011989">
    <property type="entry name" value="ARM-like"/>
</dbReference>
<dbReference type="Gene3D" id="1.25.10.10">
    <property type="entry name" value="Leucine-rich Repeat Variant"/>
    <property type="match status" value="1"/>
</dbReference>
<keyword evidence="2" id="KW-1185">Reference proteome</keyword>
<proteinExistence type="predicted"/>
<dbReference type="Proteomes" id="UP001597218">
    <property type="component" value="Unassembled WGS sequence"/>
</dbReference>
<organism evidence="1 2">
    <name type="scientific">Sporosarcina siberiensis</name>
    <dbReference type="NCBI Taxonomy" id="1365606"/>
    <lineage>
        <taxon>Bacteria</taxon>
        <taxon>Bacillati</taxon>
        <taxon>Bacillota</taxon>
        <taxon>Bacilli</taxon>
        <taxon>Bacillales</taxon>
        <taxon>Caryophanaceae</taxon>
        <taxon>Sporosarcina</taxon>
    </lineage>
</organism>
<dbReference type="InterPro" id="IPR016024">
    <property type="entry name" value="ARM-type_fold"/>
</dbReference>
<protein>
    <submittedName>
        <fullName evidence="1">HEAT repeat domain-containing protein</fullName>
    </submittedName>
</protein>
<dbReference type="EMBL" id="JBHUGI010000032">
    <property type="protein sequence ID" value="MFD1928761.1"/>
    <property type="molecule type" value="Genomic_DNA"/>
</dbReference>
<evidence type="ECO:0000313" key="1">
    <source>
        <dbReference type="EMBL" id="MFD1928761.1"/>
    </source>
</evidence>
<name>A0ABW4SI49_9BACL</name>
<dbReference type="RefSeq" id="WP_381538339.1">
    <property type="nucleotide sequence ID" value="NZ_JBHUGI010000032.1"/>
</dbReference>
<gene>
    <name evidence="1" type="ORF">ACFSFY_12030</name>
</gene>
<accession>A0ABW4SI49</accession>
<reference evidence="2" key="1">
    <citation type="journal article" date="2019" name="Int. J. Syst. Evol. Microbiol.">
        <title>The Global Catalogue of Microorganisms (GCM) 10K type strain sequencing project: providing services to taxonomists for standard genome sequencing and annotation.</title>
        <authorList>
            <consortium name="The Broad Institute Genomics Platform"/>
            <consortium name="The Broad Institute Genome Sequencing Center for Infectious Disease"/>
            <person name="Wu L."/>
            <person name="Ma J."/>
        </authorList>
    </citation>
    <scope>NUCLEOTIDE SEQUENCE [LARGE SCALE GENOMIC DNA]</scope>
    <source>
        <strain evidence="2">CGMCC 4.7177</strain>
    </source>
</reference>
<comment type="caution">
    <text evidence="1">The sequence shown here is derived from an EMBL/GenBank/DDBJ whole genome shotgun (WGS) entry which is preliminary data.</text>
</comment>
<sequence length="294" mass="35057">MKTKKYILETKDLWFQYLIDGQEMDEKLRPVTRFQQDAANDILVHYAKNISDAPVLKRITIFVEEHLEMYYRDQIHSKSWSVRMNVLHKIFDFKMEFLLKEVLMLLDCKKHKTNEEYLLMYKIVLVFDIQLFIEKIMNPKYELGEYDYKKLFIDIDEDRLDLLVQREEELSRKLTYVLIEVIGVKHLIDYLPFLESKLEAEDPEIRIKALKSIARIGYISDIEHYEPFMDGDTWEERLMLAKILAFAPIEKAIALSTVLVEDSSWEVRKQAELTLEKVTITENAYIDKEKEAIV</sequence>
<dbReference type="SUPFAM" id="SSF48371">
    <property type="entry name" value="ARM repeat"/>
    <property type="match status" value="1"/>
</dbReference>
<evidence type="ECO:0000313" key="2">
    <source>
        <dbReference type="Proteomes" id="UP001597218"/>
    </source>
</evidence>